<evidence type="ECO:0000313" key="2">
    <source>
        <dbReference type="Proteomes" id="UP001148629"/>
    </source>
</evidence>
<proteinExistence type="predicted"/>
<organism evidence="1 2">
    <name type="scientific">Fusarium decemcellulare</name>
    <dbReference type="NCBI Taxonomy" id="57161"/>
    <lineage>
        <taxon>Eukaryota</taxon>
        <taxon>Fungi</taxon>
        <taxon>Dikarya</taxon>
        <taxon>Ascomycota</taxon>
        <taxon>Pezizomycotina</taxon>
        <taxon>Sordariomycetes</taxon>
        <taxon>Hypocreomycetidae</taxon>
        <taxon>Hypocreales</taxon>
        <taxon>Nectriaceae</taxon>
        <taxon>Fusarium</taxon>
        <taxon>Fusarium decemcellulare species complex</taxon>
    </lineage>
</organism>
<keyword evidence="2" id="KW-1185">Reference proteome</keyword>
<reference evidence="1" key="1">
    <citation type="submission" date="2022-08" db="EMBL/GenBank/DDBJ databases">
        <title>Genome Sequence of Fusarium decemcellulare.</title>
        <authorList>
            <person name="Buettner E."/>
        </authorList>
    </citation>
    <scope>NUCLEOTIDE SEQUENCE</scope>
    <source>
        <strain evidence="1">Babe19</strain>
    </source>
</reference>
<accession>A0ACC1SZI7</accession>
<evidence type="ECO:0000313" key="1">
    <source>
        <dbReference type="EMBL" id="KAJ3549461.1"/>
    </source>
</evidence>
<protein>
    <submittedName>
        <fullName evidence="1">Uncharacterized protein</fullName>
    </submittedName>
</protein>
<name>A0ACC1SZI7_9HYPO</name>
<comment type="caution">
    <text evidence="1">The sequence shown here is derived from an EMBL/GenBank/DDBJ whole genome shotgun (WGS) entry which is preliminary data.</text>
</comment>
<dbReference type="EMBL" id="JANRMS010000022">
    <property type="protein sequence ID" value="KAJ3549461.1"/>
    <property type="molecule type" value="Genomic_DNA"/>
</dbReference>
<gene>
    <name evidence="1" type="ORF">NM208_g496</name>
</gene>
<dbReference type="Proteomes" id="UP001148629">
    <property type="component" value="Unassembled WGS sequence"/>
</dbReference>
<sequence length="254" mass="28792">MSQTSLVETSSGEPPRRAFDNTTTLRLNSPYVPNEPSIGIEQSFTLKGRYIYETKVTPPAPTYHVSTRNTQSGNPWQLQISHLLPSEARRLSEAASKGENEPFIRYDDDLTVYAGEKINVPFSLGQKPLLVIRGQKRGTIQGSIIMEKSGRSYKFWHMILIRRALTQAENERMQALMHKRGYRDSDDWKKKLLLTVQEGSTKGSGELEWVDELEAVVATEKDGELRVADKMETEKKDLVVSCWACKNFVLDKPA</sequence>